<dbReference type="KEGG" id="gka:GK1353"/>
<dbReference type="AlphaFoldDB" id="Q5L098"/>
<name>Q5L098_GEOKA</name>
<accession>Q5L098</accession>
<evidence type="ECO:0000313" key="2">
    <source>
        <dbReference type="Proteomes" id="UP000001172"/>
    </source>
</evidence>
<reference evidence="1 2" key="1">
    <citation type="journal article" date="2004" name="Nucleic Acids Res.">
        <title>Thermoadaptation trait revealed by the genome sequence of thermophilic Geobacillus kaustophilus.</title>
        <authorList>
            <person name="Takami H."/>
            <person name="Takaki Y."/>
            <person name="Chee G.J."/>
            <person name="Nishi S."/>
            <person name="Shimamura S."/>
            <person name="Suzuki H."/>
            <person name="Matsui S."/>
            <person name="Uchiyama I."/>
        </authorList>
    </citation>
    <scope>NUCLEOTIDE SEQUENCE [LARGE SCALE GENOMIC DNA]</scope>
    <source>
        <strain evidence="1 2">HTA426</strain>
    </source>
</reference>
<dbReference type="Proteomes" id="UP000001172">
    <property type="component" value="Chromosome"/>
</dbReference>
<dbReference type="HOGENOM" id="CLU_2769994_0_0_9"/>
<gene>
    <name evidence="1" type="ordered locus">GK1353</name>
</gene>
<dbReference type="EMBL" id="BA000043">
    <property type="protein sequence ID" value="BAD75638.1"/>
    <property type="molecule type" value="Genomic_DNA"/>
</dbReference>
<proteinExistence type="predicted"/>
<organism evidence="1 2">
    <name type="scientific">Geobacillus kaustophilus (strain HTA426)</name>
    <dbReference type="NCBI Taxonomy" id="235909"/>
    <lineage>
        <taxon>Bacteria</taxon>
        <taxon>Bacillati</taxon>
        <taxon>Bacillota</taxon>
        <taxon>Bacilli</taxon>
        <taxon>Bacillales</taxon>
        <taxon>Anoxybacillaceae</taxon>
        <taxon>Geobacillus</taxon>
        <taxon>Geobacillus thermoleovorans group</taxon>
    </lineage>
</organism>
<protein>
    <submittedName>
        <fullName evidence="1">Uncharacterized protein</fullName>
    </submittedName>
</protein>
<keyword evidence="2" id="KW-1185">Reference proteome</keyword>
<sequence length="69" mass="7679">MLASVTPWRDGRSNNHPLLRPIHGAESGVCSVVRRSIQCSVKIASIKAEDKQRFPFGVKRRTAFEVSPC</sequence>
<evidence type="ECO:0000313" key="1">
    <source>
        <dbReference type="EMBL" id="BAD75638.1"/>
    </source>
</evidence>